<dbReference type="InterPro" id="IPR040690">
    <property type="entry name" value="FtsX_ECD"/>
</dbReference>
<evidence type="ECO:0000256" key="12">
    <source>
        <dbReference type="PIRNR" id="PIRNR003097"/>
    </source>
</evidence>
<protein>
    <recommendedName>
        <fullName evidence="5 12">Cell division protein FtsX</fullName>
    </recommendedName>
</protein>
<sequence>MRLGLILGEVGQGLRRNLSMVVSVVLVTFISLTFVGAAILLQFQITQMKGYWYDRSQVAVYLCTDLEPLRCDNQAATQSQIDAVEDELNGDTLAPYIERVEFETREQAYQNVLEQYEGTAIAELASPEILPEAFRIKLVNPDQAEIIIDQISGMPGVDEVTDDRAFLQPIFTVINTLSLTAVGIAGLMLIAAALLIATTIRLSAFSRRREISIMRLVGASNRFIETPFILEGVFAALIGSTLAGVGLVALTQFFVRGYLVAEIPTIGFVGTTDAFLVAPILLGIGAVLAALSASVAIRRYLKA</sequence>
<reference evidence="16" key="2">
    <citation type="submission" date="2020-09" db="EMBL/GenBank/DDBJ databases">
        <authorList>
            <person name="Sun Q."/>
            <person name="Zhou Y."/>
        </authorList>
    </citation>
    <scope>NUCLEOTIDE SEQUENCE</scope>
    <source>
        <strain evidence="16">CGMCC 1.16548</strain>
    </source>
</reference>
<dbReference type="InterPro" id="IPR003838">
    <property type="entry name" value="ABC3_permease_C"/>
</dbReference>
<feature type="transmembrane region" description="Helical" evidence="13">
    <location>
        <begin position="21"/>
        <end position="45"/>
    </location>
</feature>
<feature type="domain" description="FtsX extracellular" evidence="15">
    <location>
        <begin position="57"/>
        <end position="160"/>
    </location>
</feature>
<evidence type="ECO:0000256" key="13">
    <source>
        <dbReference type="SAM" id="Phobius"/>
    </source>
</evidence>
<evidence type="ECO:0000256" key="6">
    <source>
        <dbReference type="ARBA" id="ARBA00022475"/>
    </source>
</evidence>
<feature type="transmembrane region" description="Helical" evidence="13">
    <location>
        <begin position="228"/>
        <end position="255"/>
    </location>
</feature>
<dbReference type="GO" id="GO:0005886">
    <property type="term" value="C:plasma membrane"/>
    <property type="evidence" value="ECO:0007669"/>
    <property type="project" value="UniProtKB-SubCell"/>
</dbReference>
<dbReference type="PIRSF" id="PIRSF003097">
    <property type="entry name" value="FtsX"/>
    <property type="match status" value="1"/>
</dbReference>
<evidence type="ECO:0000259" key="14">
    <source>
        <dbReference type="Pfam" id="PF02687"/>
    </source>
</evidence>
<dbReference type="Proteomes" id="UP000617531">
    <property type="component" value="Unassembled WGS sequence"/>
</dbReference>
<evidence type="ECO:0000256" key="5">
    <source>
        <dbReference type="ARBA" id="ARBA00021907"/>
    </source>
</evidence>
<dbReference type="InterPro" id="IPR047929">
    <property type="entry name" value="FtsX_actino"/>
</dbReference>
<dbReference type="RefSeq" id="WP_191281453.1">
    <property type="nucleotide sequence ID" value="NZ_BNAI01000001.1"/>
</dbReference>
<evidence type="ECO:0000256" key="4">
    <source>
        <dbReference type="ARBA" id="ARBA00011160"/>
    </source>
</evidence>
<dbReference type="Pfam" id="PF18075">
    <property type="entry name" value="FtsX_ECD"/>
    <property type="match status" value="1"/>
</dbReference>
<keyword evidence="11 12" id="KW-0131">Cell cycle</keyword>
<dbReference type="NCBIfam" id="NF038346">
    <property type="entry name" value="FtsX_actino"/>
    <property type="match status" value="1"/>
</dbReference>
<evidence type="ECO:0000256" key="10">
    <source>
        <dbReference type="ARBA" id="ARBA00023136"/>
    </source>
</evidence>
<reference evidence="16" key="1">
    <citation type="journal article" date="2014" name="Int. J. Syst. Evol. Microbiol.">
        <title>Complete genome sequence of Corynebacterium casei LMG S-19264T (=DSM 44701T), isolated from a smear-ripened cheese.</title>
        <authorList>
            <consortium name="US DOE Joint Genome Institute (JGI-PGF)"/>
            <person name="Walter F."/>
            <person name="Albersmeier A."/>
            <person name="Kalinowski J."/>
            <person name="Ruckert C."/>
        </authorList>
    </citation>
    <scope>NUCLEOTIDE SEQUENCE</scope>
    <source>
        <strain evidence="16">CGMCC 1.16548</strain>
    </source>
</reference>
<evidence type="ECO:0000256" key="7">
    <source>
        <dbReference type="ARBA" id="ARBA00022618"/>
    </source>
</evidence>
<dbReference type="InterPro" id="IPR004513">
    <property type="entry name" value="FtsX"/>
</dbReference>
<evidence type="ECO:0000313" key="17">
    <source>
        <dbReference type="Proteomes" id="UP000617531"/>
    </source>
</evidence>
<evidence type="ECO:0000256" key="11">
    <source>
        <dbReference type="ARBA" id="ARBA00023306"/>
    </source>
</evidence>
<feature type="domain" description="ABC3 transporter permease C-terminal" evidence="14">
    <location>
        <begin position="184"/>
        <end position="301"/>
    </location>
</feature>
<keyword evidence="6 12" id="KW-1003">Cell membrane</keyword>
<evidence type="ECO:0000256" key="9">
    <source>
        <dbReference type="ARBA" id="ARBA00022989"/>
    </source>
</evidence>
<keyword evidence="17" id="KW-1185">Reference proteome</keyword>
<evidence type="ECO:0000313" key="16">
    <source>
        <dbReference type="EMBL" id="GHF04522.1"/>
    </source>
</evidence>
<comment type="similarity">
    <text evidence="3 12">Belongs to the ABC-4 integral membrane protein family. FtsX subfamily.</text>
</comment>
<evidence type="ECO:0000256" key="8">
    <source>
        <dbReference type="ARBA" id="ARBA00022692"/>
    </source>
</evidence>
<keyword evidence="8 13" id="KW-0812">Transmembrane</keyword>
<dbReference type="Pfam" id="PF02687">
    <property type="entry name" value="FtsX"/>
    <property type="match status" value="1"/>
</dbReference>
<organism evidence="16 17">
    <name type="scientific">Pseudolysinimonas yzui</name>
    <dbReference type="NCBI Taxonomy" id="2708254"/>
    <lineage>
        <taxon>Bacteria</taxon>
        <taxon>Bacillati</taxon>
        <taxon>Actinomycetota</taxon>
        <taxon>Actinomycetes</taxon>
        <taxon>Micrococcales</taxon>
        <taxon>Microbacteriaceae</taxon>
        <taxon>Pseudolysinimonas</taxon>
    </lineage>
</organism>
<evidence type="ECO:0000256" key="1">
    <source>
        <dbReference type="ARBA" id="ARBA00003552"/>
    </source>
</evidence>
<accession>A0A8J3DYP4</accession>
<feature type="transmembrane region" description="Helical" evidence="13">
    <location>
        <begin position="275"/>
        <end position="297"/>
    </location>
</feature>
<comment type="subcellular location">
    <subcellularLocation>
        <location evidence="2">Cell membrane</location>
        <topology evidence="2">Multi-pass membrane protein</topology>
    </subcellularLocation>
</comment>
<dbReference type="GO" id="GO:0051301">
    <property type="term" value="P:cell division"/>
    <property type="evidence" value="ECO:0007669"/>
    <property type="project" value="UniProtKB-KW"/>
</dbReference>
<gene>
    <name evidence="16" type="primary">ftsX</name>
    <name evidence="16" type="ORF">GCM10011600_01190</name>
</gene>
<dbReference type="AlphaFoldDB" id="A0A8J3DYP4"/>
<name>A0A8J3DYP4_9MICO</name>
<keyword evidence="7 12" id="KW-0132">Cell division</keyword>
<dbReference type="EMBL" id="BNAI01000001">
    <property type="protein sequence ID" value="GHF04522.1"/>
    <property type="molecule type" value="Genomic_DNA"/>
</dbReference>
<evidence type="ECO:0000256" key="3">
    <source>
        <dbReference type="ARBA" id="ARBA00007379"/>
    </source>
</evidence>
<keyword evidence="10 12" id="KW-0472">Membrane</keyword>
<comment type="caution">
    <text evidence="16">The sequence shown here is derived from an EMBL/GenBank/DDBJ whole genome shotgun (WGS) entry which is preliminary data.</text>
</comment>
<evidence type="ECO:0000256" key="2">
    <source>
        <dbReference type="ARBA" id="ARBA00004651"/>
    </source>
</evidence>
<proteinExistence type="inferred from homology"/>
<feature type="transmembrane region" description="Helical" evidence="13">
    <location>
        <begin position="177"/>
        <end position="200"/>
    </location>
</feature>
<dbReference type="PANTHER" id="PTHR47755">
    <property type="entry name" value="CELL DIVISION PROTEIN FTSX"/>
    <property type="match status" value="1"/>
</dbReference>
<dbReference type="Gene3D" id="3.30.70.3040">
    <property type="match status" value="1"/>
</dbReference>
<evidence type="ECO:0000259" key="15">
    <source>
        <dbReference type="Pfam" id="PF18075"/>
    </source>
</evidence>
<dbReference type="PANTHER" id="PTHR47755:SF1">
    <property type="entry name" value="CELL DIVISION PROTEIN FTSX"/>
    <property type="match status" value="1"/>
</dbReference>
<comment type="subunit">
    <text evidence="4">Forms a membrane-associated complex with FtsE.</text>
</comment>
<keyword evidence="9 13" id="KW-1133">Transmembrane helix</keyword>
<comment type="function">
    <text evidence="1">Part of the ABC transporter FtsEX involved in cellular division.</text>
</comment>